<keyword evidence="7" id="KW-0238">DNA-binding</keyword>
<dbReference type="InterPro" id="IPR036890">
    <property type="entry name" value="HATPase_C_sf"/>
</dbReference>
<feature type="domain" description="Response regulatory" evidence="11">
    <location>
        <begin position="11"/>
        <end position="127"/>
    </location>
</feature>
<feature type="modified residue" description="4-aspartylphosphate" evidence="9">
    <location>
        <position position="60"/>
    </location>
</feature>
<evidence type="ECO:0000256" key="7">
    <source>
        <dbReference type="ARBA" id="ARBA00023125"/>
    </source>
</evidence>
<dbReference type="PROSITE" id="PS50110">
    <property type="entry name" value="RESPONSE_REGULATORY"/>
    <property type="match status" value="1"/>
</dbReference>
<dbReference type="Gene3D" id="1.10.287.130">
    <property type="match status" value="1"/>
</dbReference>
<dbReference type="GO" id="GO:0000155">
    <property type="term" value="F:phosphorelay sensor kinase activity"/>
    <property type="evidence" value="ECO:0007669"/>
    <property type="project" value="InterPro"/>
</dbReference>
<evidence type="ECO:0000256" key="4">
    <source>
        <dbReference type="ARBA" id="ARBA00022777"/>
    </source>
</evidence>
<evidence type="ECO:0000256" key="2">
    <source>
        <dbReference type="ARBA" id="ARBA00012438"/>
    </source>
</evidence>
<sequence length="428" mass="47886">MIVETTARTGTILVVDDNPTNIQVLFDILSEIGYRVAIAKSGEAALQRLQSYHPDLILLDVMMPGIDGFETCQRLKSQAEFSDIPVIFMTALSDTVDKVKGLSLGAVDYITKPIQHEEALARIRVHLQLHNSQQVLEQRTTELSQALEDLKQAQVHLVQSEKMSSLGQLVAGLAHEINNPVNFIYGNLKPAEEHIRDLITFVSLYRECHPEPHPEIQAWMEEVDVDYLTEDLPKLLNSLKLGSDRIRQLVVSLRNFSRLDESELKPADIHTGIDSTLLILQHRLKGSPDHPTIQVIKDYGQVPMVECYPSQLNQVVMNLLSNAIDALEESKVNTTPQITIRTFVNNDHWMTIAIADNGIGIREEIRSQLFDPFFTTKPIGKGTGLGLSISYQIITQKHNGKIYCNSTPGQGTEFIVQIPLQKVICSIA</sequence>
<evidence type="ECO:0000256" key="3">
    <source>
        <dbReference type="ARBA" id="ARBA00022553"/>
    </source>
</evidence>
<dbReference type="InterPro" id="IPR001789">
    <property type="entry name" value="Sig_transdc_resp-reg_receiver"/>
</dbReference>
<dbReference type="SUPFAM" id="SSF55874">
    <property type="entry name" value="ATPase domain of HSP90 chaperone/DNA topoisomerase II/histidine kinase"/>
    <property type="match status" value="1"/>
</dbReference>
<dbReference type="RefSeq" id="WP_096580499.1">
    <property type="nucleotide sequence ID" value="NZ_CAWNJS010000001.1"/>
</dbReference>
<gene>
    <name evidence="12" type="ORF">NIES37_51330</name>
</gene>
<organism evidence="12 13">
    <name type="scientific">Tolypothrix tenuis PCC 7101</name>
    <dbReference type="NCBI Taxonomy" id="231146"/>
    <lineage>
        <taxon>Bacteria</taxon>
        <taxon>Bacillati</taxon>
        <taxon>Cyanobacteriota</taxon>
        <taxon>Cyanophyceae</taxon>
        <taxon>Nostocales</taxon>
        <taxon>Tolypothrichaceae</taxon>
        <taxon>Tolypothrix</taxon>
    </lineage>
</organism>
<dbReference type="Gene3D" id="3.40.50.2300">
    <property type="match status" value="1"/>
</dbReference>
<dbReference type="EC" id="2.7.13.3" evidence="2"/>
<keyword evidence="13" id="KW-1185">Reference proteome</keyword>
<keyword evidence="6" id="KW-0805">Transcription regulation</keyword>
<dbReference type="PRINTS" id="PR00344">
    <property type="entry name" value="BCTRLSENSOR"/>
</dbReference>
<evidence type="ECO:0000259" key="11">
    <source>
        <dbReference type="PROSITE" id="PS50110"/>
    </source>
</evidence>
<comment type="catalytic activity">
    <reaction evidence="1">
        <text>ATP + protein L-histidine = ADP + protein N-phospho-L-histidine.</text>
        <dbReference type="EC" id="2.7.13.3"/>
    </reaction>
</comment>
<dbReference type="CDD" id="cd00082">
    <property type="entry name" value="HisKA"/>
    <property type="match status" value="1"/>
</dbReference>
<name>A0A1Z4N603_9CYAN</name>
<dbReference type="InterPro" id="IPR004358">
    <property type="entry name" value="Sig_transdc_His_kin-like_C"/>
</dbReference>
<dbReference type="InterPro" id="IPR036097">
    <property type="entry name" value="HisK_dim/P_sf"/>
</dbReference>
<keyword evidence="3 9" id="KW-0597">Phosphoprotein</keyword>
<dbReference type="CDD" id="cd19920">
    <property type="entry name" value="REC_PA4781-like"/>
    <property type="match status" value="1"/>
</dbReference>
<evidence type="ECO:0000313" key="12">
    <source>
        <dbReference type="EMBL" id="BAZ01134.1"/>
    </source>
</evidence>
<feature type="domain" description="Histidine kinase" evidence="10">
    <location>
        <begin position="172"/>
        <end position="422"/>
    </location>
</feature>
<keyword evidence="8" id="KW-0804">Transcription</keyword>
<dbReference type="InterPro" id="IPR003661">
    <property type="entry name" value="HisK_dim/P_dom"/>
</dbReference>
<dbReference type="InterPro" id="IPR011006">
    <property type="entry name" value="CheY-like_superfamily"/>
</dbReference>
<dbReference type="AlphaFoldDB" id="A0A1Z4N603"/>
<accession>A0A1Z4N603</accession>
<evidence type="ECO:0000313" key="13">
    <source>
        <dbReference type="Proteomes" id="UP000218785"/>
    </source>
</evidence>
<dbReference type="Pfam" id="PF00072">
    <property type="entry name" value="Response_reg"/>
    <property type="match status" value="1"/>
</dbReference>
<evidence type="ECO:0000256" key="1">
    <source>
        <dbReference type="ARBA" id="ARBA00000085"/>
    </source>
</evidence>
<dbReference type="PROSITE" id="PS50109">
    <property type="entry name" value="HIS_KIN"/>
    <property type="match status" value="1"/>
</dbReference>
<dbReference type="Proteomes" id="UP000218785">
    <property type="component" value="Chromosome"/>
</dbReference>
<dbReference type="SUPFAM" id="SSF52172">
    <property type="entry name" value="CheY-like"/>
    <property type="match status" value="1"/>
</dbReference>
<dbReference type="Gene3D" id="3.30.565.10">
    <property type="entry name" value="Histidine kinase-like ATPase, C-terminal domain"/>
    <property type="match status" value="1"/>
</dbReference>
<evidence type="ECO:0000256" key="5">
    <source>
        <dbReference type="ARBA" id="ARBA00023012"/>
    </source>
</evidence>
<evidence type="ECO:0000256" key="8">
    <source>
        <dbReference type="ARBA" id="ARBA00023163"/>
    </source>
</evidence>
<reference evidence="12 13" key="1">
    <citation type="submission" date="2017-06" db="EMBL/GenBank/DDBJ databases">
        <title>Genome sequencing of cyanobaciteial culture collection at National Institute for Environmental Studies (NIES).</title>
        <authorList>
            <person name="Hirose Y."/>
            <person name="Shimura Y."/>
            <person name="Fujisawa T."/>
            <person name="Nakamura Y."/>
            <person name="Kawachi M."/>
        </authorList>
    </citation>
    <scope>NUCLEOTIDE SEQUENCE [LARGE SCALE GENOMIC DNA]</scope>
    <source>
        <strain evidence="12 13">NIES-37</strain>
    </source>
</reference>
<keyword evidence="4 12" id="KW-0808">Transferase</keyword>
<evidence type="ECO:0000259" key="10">
    <source>
        <dbReference type="PROSITE" id="PS50109"/>
    </source>
</evidence>
<dbReference type="GO" id="GO:0003677">
    <property type="term" value="F:DNA binding"/>
    <property type="evidence" value="ECO:0007669"/>
    <property type="project" value="UniProtKB-KW"/>
</dbReference>
<dbReference type="SMART" id="SM00387">
    <property type="entry name" value="HATPase_c"/>
    <property type="match status" value="1"/>
</dbReference>
<dbReference type="EMBL" id="AP018248">
    <property type="protein sequence ID" value="BAZ01134.1"/>
    <property type="molecule type" value="Genomic_DNA"/>
</dbReference>
<dbReference type="Pfam" id="PF00512">
    <property type="entry name" value="HisKA"/>
    <property type="match status" value="1"/>
</dbReference>
<dbReference type="Pfam" id="PF02518">
    <property type="entry name" value="HATPase_c"/>
    <property type="match status" value="1"/>
</dbReference>
<dbReference type="InterPro" id="IPR005467">
    <property type="entry name" value="His_kinase_dom"/>
</dbReference>
<dbReference type="PANTHER" id="PTHR43547">
    <property type="entry name" value="TWO-COMPONENT HISTIDINE KINASE"/>
    <property type="match status" value="1"/>
</dbReference>
<keyword evidence="5" id="KW-0902">Two-component regulatory system</keyword>
<dbReference type="SMART" id="SM00448">
    <property type="entry name" value="REC"/>
    <property type="match status" value="1"/>
</dbReference>
<dbReference type="KEGG" id="ttq:NIES37_51330"/>
<dbReference type="FunFam" id="3.40.50.2300:FF:000001">
    <property type="entry name" value="DNA-binding response regulator PhoB"/>
    <property type="match status" value="1"/>
</dbReference>
<protein>
    <recommendedName>
        <fullName evidence="2">histidine kinase</fullName>
        <ecNumber evidence="2">2.7.13.3</ecNumber>
    </recommendedName>
</protein>
<proteinExistence type="predicted"/>
<keyword evidence="4 12" id="KW-0418">Kinase</keyword>
<dbReference type="PANTHER" id="PTHR43547:SF2">
    <property type="entry name" value="HYBRID SIGNAL TRANSDUCTION HISTIDINE KINASE C"/>
    <property type="match status" value="1"/>
</dbReference>
<evidence type="ECO:0000256" key="6">
    <source>
        <dbReference type="ARBA" id="ARBA00023015"/>
    </source>
</evidence>
<dbReference type="SUPFAM" id="SSF47384">
    <property type="entry name" value="Homodimeric domain of signal transducing histidine kinase"/>
    <property type="match status" value="1"/>
</dbReference>
<evidence type="ECO:0000256" key="9">
    <source>
        <dbReference type="PROSITE-ProRule" id="PRU00169"/>
    </source>
</evidence>
<dbReference type="InterPro" id="IPR003594">
    <property type="entry name" value="HATPase_dom"/>
</dbReference>